<dbReference type="GO" id="GO:0016787">
    <property type="term" value="F:hydrolase activity"/>
    <property type="evidence" value="ECO:0007669"/>
    <property type="project" value="UniProtKB-KW"/>
</dbReference>
<feature type="chain" id="PRO_5022750678" description="Calcineurin-like phosphoesterase domain-containing protein" evidence="3">
    <location>
        <begin position="24"/>
        <end position="424"/>
    </location>
</feature>
<dbReference type="InterPro" id="IPR029052">
    <property type="entry name" value="Metallo-depent_PP-like"/>
</dbReference>
<feature type="signal peptide" evidence="3">
    <location>
        <begin position="1"/>
        <end position="23"/>
    </location>
</feature>
<organism evidence="5 6">
    <name type="scientific">Mucilaginibacter ginsenosidivorans</name>
    <dbReference type="NCBI Taxonomy" id="398053"/>
    <lineage>
        <taxon>Bacteria</taxon>
        <taxon>Pseudomonadati</taxon>
        <taxon>Bacteroidota</taxon>
        <taxon>Sphingobacteriia</taxon>
        <taxon>Sphingobacteriales</taxon>
        <taxon>Sphingobacteriaceae</taxon>
        <taxon>Mucilaginibacter</taxon>
    </lineage>
</organism>
<evidence type="ECO:0000313" key="5">
    <source>
        <dbReference type="EMBL" id="QEC63373.1"/>
    </source>
</evidence>
<feature type="domain" description="Calcineurin-like phosphoesterase" evidence="4">
    <location>
        <begin position="35"/>
        <end position="284"/>
    </location>
</feature>
<dbReference type="Proteomes" id="UP000321479">
    <property type="component" value="Chromosome"/>
</dbReference>
<dbReference type="PANTHER" id="PTHR10340:SF57">
    <property type="entry name" value="METALLOPHOS DOMAIN-CONTAINING PROTEIN"/>
    <property type="match status" value="1"/>
</dbReference>
<accession>A0A5B8UWN1</accession>
<dbReference type="Gene3D" id="3.60.21.10">
    <property type="match status" value="1"/>
</dbReference>
<protein>
    <recommendedName>
        <fullName evidence="4">Calcineurin-like phosphoesterase domain-containing protein</fullName>
    </recommendedName>
</protein>
<evidence type="ECO:0000256" key="1">
    <source>
        <dbReference type="ARBA" id="ARBA00022801"/>
    </source>
</evidence>
<keyword evidence="6" id="KW-1185">Reference proteome</keyword>
<dbReference type="KEGG" id="mgin:FRZ54_12570"/>
<keyword evidence="1" id="KW-0378">Hydrolase</keyword>
<evidence type="ECO:0000313" key="6">
    <source>
        <dbReference type="Proteomes" id="UP000321479"/>
    </source>
</evidence>
<evidence type="ECO:0000256" key="2">
    <source>
        <dbReference type="ARBA" id="ARBA00023180"/>
    </source>
</evidence>
<dbReference type="PANTHER" id="PTHR10340">
    <property type="entry name" value="SPHINGOMYELIN PHOSPHODIESTERASE"/>
    <property type="match status" value="1"/>
</dbReference>
<keyword evidence="3" id="KW-0732">Signal</keyword>
<name>A0A5B8UWN1_9SPHI</name>
<gene>
    <name evidence="5" type="ORF">FRZ54_12570</name>
</gene>
<reference evidence="5 6" key="1">
    <citation type="journal article" date="2017" name="Curr. Microbiol.">
        <title>Mucilaginibacter ginsenosidivorans sp. nov., Isolated from Soil of Ginseng Field.</title>
        <authorList>
            <person name="Kim M.M."/>
            <person name="Siddiqi M.Z."/>
            <person name="Im W.T."/>
        </authorList>
    </citation>
    <scope>NUCLEOTIDE SEQUENCE [LARGE SCALE GENOMIC DNA]</scope>
    <source>
        <strain evidence="5 6">Gsoil 3017</strain>
    </source>
</reference>
<dbReference type="EMBL" id="CP042436">
    <property type="protein sequence ID" value="QEC63373.1"/>
    <property type="molecule type" value="Genomic_DNA"/>
</dbReference>
<dbReference type="AlphaFoldDB" id="A0A5B8UWN1"/>
<dbReference type="InterPro" id="IPR004843">
    <property type="entry name" value="Calcineurin-like_PHP"/>
</dbReference>
<dbReference type="OrthoDB" id="106957at2"/>
<evidence type="ECO:0000259" key="4">
    <source>
        <dbReference type="Pfam" id="PF00149"/>
    </source>
</evidence>
<evidence type="ECO:0000256" key="3">
    <source>
        <dbReference type="SAM" id="SignalP"/>
    </source>
</evidence>
<keyword evidence="2" id="KW-0325">Glycoprotein</keyword>
<dbReference type="SUPFAM" id="SSF56300">
    <property type="entry name" value="Metallo-dependent phosphatases"/>
    <property type="match status" value="1"/>
</dbReference>
<sequence length="424" mass="46544">MRNLNNQFLPAIAFVLCSFLLWACKNCGCGAEKCLIVSDIHLQLDNDSTGYGKDPSLGLIQAVVKKMHDVLPEPKFIVIAGDFVGHEVQDGQKAAIIDKVAQIFHATFDKKIPIIPVFGNNDSDAGDYVKQSPAFLSAFARSWNLNGIGVDTGEFVKAGGYYATSIKGDNFPNLNFIALNSTLVSDNSHRYKGKDSLVTYKDGASMLQWLNSTLSKDSTKKSWIIYHMPPGDDTYKIVANQSKPADKRRTDTLMWSAGYTTTFDSIMAVNSSHIAFGIAGHTHRNSFLVFSNVAGAPVAYARVVSSVSPNYGNNPSFEVADFDARTCQVTGEKTYSLNIANVKTSKDIASATWTDRYSINNVGGLKLVNSTALYDFAKKNTSDTSMLDSKFIYFYNSGARSSDPNNLTLNNYPIYFQNSLFHAK</sequence>
<proteinExistence type="predicted"/>
<dbReference type="RefSeq" id="WP_147031949.1">
    <property type="nucleotide sequence ID" value="NZ_CP042436.1"/>
</dbReference>
<dbReference type="Pfam" id="PF00149">
    <property type="entry name" value="Metallophos"/>
    <property type="match status" value="1"/>
</dbReference>